<dbReference type="Pfam" id="PF13578">
    <property type="entry name" value="Methyltransf_24"/>
    <property type="match status" value="1"/>
</dbReference>
<dbReference type="GO" id="GO:0032259">
    <property type="term" value="P:methylation"/>
    <property type="evidence" value="ECO:0007669"/>
    <property type="project" value="UniProtKB-KW"/>
</dbReference>
<proteinExistence type="predicted"/>
<keyword evidence="1" id="KW-0808">Transferase</keyword>
<accession>A0A1V0SEN8</accession>
<evidence type="ECO:0000313" key="1">
    <source>
        <dbReference type="EMBL" id="ARF10189.1"/>
    </source>
</evidence>
<gene>
    <name evidence="1" type="ORF">Hokovirus_1_68</name>
</gene>
<sequence length="361" mass="42023">MSKPSYVNDVIAVMNINNYKEYYSRLLKQKQDPNYSGKRTFHKVDLDNKHLAKKETKYAEYSSFKNIKGQEIDYPNPDKESVEQFLLRCGFDNFEGSSKPEHIKKHTELVVKVKPKLIVEIGFNTGVSALNFLSLDENIKVISFDILYHHYCSYAKMYVDIKYPGRHTLIGGDSTKSIVSFYETFNTKVDFIFIDGAHTLEGAYADLLNCYHLAHSETILVMDNVVPHRGMGTGVYDALLRAIQDDGIVNFVEHVEVGDYIDGFAVCKYNVNKEDKFKTGKINYDVIERRYICYYYTYKIQSCKTLDKLLKIKKKLEETIKKYPQNFDIYVIVELNRKIKQLGNLNHLSKFKKVSNKWIFE</sequence>
<dbReference type="InterPro" id="IPR029063">
    <property type="entry name" value="SAM-dependent_MTases_sf"/>
</dbReference>
<keyword evidence="1" id="KW-0489">Methyltransferase</keyword>
<protein>
    <submittedName>
        <fullName evidence="1">Methyltransferase domain</fullName>
    </submittedName>
</protein>
<dbReference type="SUPFAM" id="SSF53335">
    <property type="entry name" value="S-adenosyl-L-methionine-dependent methyltransferases"/>
    <property type="match status" value="1"/>
</dbReference>
<organism evidence="1">
    <name type="scientific">Hokovirus HKV1</name>
    <dbReference type="NCBI Taxonomy" id="1977638"/>
    <lineage>
        <taxon>Viruses</taxon>
        <taxon>Varidnaviria</taxon>
        <taxon>Bamfordvirae</taxon>
        <taxon>Nucleocytoviricota</taxon>
        <taxon>Megaviricetes</taxon>
        <taxon>Imitervirales</taxon>
        <taxon>Mimiviridae</taxon>
        <taxon>Klosneuvirinae</taxon>
        <taxon>Hokovirus</taxon>
    </lineage>
</organism>
<dbReference type="Gene3D" id="3.40.50.150">
    <property type="entry name" value="Vaccinia Virus protein VP39"/>
    <property type="match status" value="1"/>
</dbReference>
<reference evidence="1" key="1">
    <citation type="journal article" date="2017" name="Science">
        <title>Giant viruses with an expanded complement of translation system components.</title>
        <authorList>
            <person name="Schulz F."/>
            <person name="Yutin N."/>
            <person name="Ivanova N.N."/>
            <person name="Ortega D.R."/>
            <person name="Lee T.K."/>
            <person name="Vierheilig J."/>
            <person name="Daims H."/>
            <person name="Horn M."/>
            <person name="Wagner M."/>
            <person name="Jensen G.J."/>
            <person name="Kyrpides N.C."/>
            <person name="Koonin E.V."/>
            <person name="Woyke T."/>
        </authorList>
    </citation>
    <scope>NUCLEOTIDE SEQUENCE</scope>
    <source>
        <strain evidence="1">HKV1</strain>
    </source>
</reference>
<dbReference type="GO" id="GO:0008168">
    <property type="term" value="F:methyltransferase activity"/>
    <property type="evidence" value="ECO:0007669"/>
    <property type="project" value="UniProtKB-KW"/>
</dbReference>
<dbReference type="EMBL" id="KY684103">
    <property type="protein sequence ID" value="ARF10189.1"/>
    <property type="molecule type" value="Genomic_DNA"/>
</dbReference>
<name>A0A1V0SEN8_9VIRU</name>